<gene>
    <name evidence="6" type="ORF">POM99_04245</name>
</gene>
<dbReference type="Pfam" id="PF11563">
    <property type="entry name" value="Protoglobin"/>
    <property type="match status" value="1"/>
</dbReference>
<accession>A0ABT6CJ71</accession>
<organism evidence="6 7">
    <name type="scientific">Novosphingobium cyanobacteriorum</name>
    <dbReference type="NCBI Taxonomy" id="3024215"/>
    <lineage>
        <taxon>Bacteria</taxon>
        <taxon>Pseudomonadati</taxon>
        <taxon>Pseudomonadota</taxon>
        <taxon>Alphaproteobacteria</taxon>
        <taxon>Sphingomonadales</taxon>
        <taxon>Sphingomonadaceae</taxon>
        <taxon>Novosphingobium</taxon>
    </lineage>
</organism>
<feature type="domain" description="Methyl-accepting transducer" evidence="4">
    <location>
        <begin position="220"/>
        <end position="449"/>
    </location>
</feature>
<dbReference type="InterPro" id="IPR003660">
    <property type="entry name" value="HAMP_dom"/>
</dbReference>
<proteinExistence type="inferred from homology"/>
<dbReference type="SMART" id="SM00283">
    <property type="entry name" value="MA"/>
    <property type="match status" value="1"/>
</dbReference>
<evidence type="ECO:0000256" key="1">
    <source>
        <dbReference type="ARBA" id="ARBA00022500"/>
    </source>
</evidence>
<dbReference type="PRINTS" id="PR00260">
    <property type="entry name" value="CHEMTRNSDUCR"/>
</dbReference>
<dbReference type="SUPFAM" id="SSF58104">
    <property type="entry name" value="Methyl-accepting chemotaxis protein (MCP) signaling domain"/>
    <property type="match status" value="1"/>
</dbReference>
<dbReference type="InterPro" id="IPR039379">
    <property type="entry name" value="Protoglobin_sensor_dom"/>
</dbReference>
<comment type="caution">
    <text evidence="6">The sequence shown here is derived from an EMBL/GenBank/DDBJ whole genome shotgun (WGS) entry which is preliminary data.</text>
</comment>
<dbReference type="RefSeq" id="WP_277275561.1">
    <property type="nucleotide sequence ID" value="NZ_JAROCY010000003.1"/>
</dbReference>
<dbReference type="CDD" id="cd01068">
    <property type="entry name" value="globin_sensor"/>
    <property type="match status" value="1"/>
</dbReference>
<feature type="domain" description="HAMP" evidence="5">
    <location>
        <begin position="170"/>
        <end position="215"/>
    </location>
</feature>
<dbReference type="InterPro" id="IPR012292">
    <property type="entry name" value="Globin/Proto"/>
</dbReference>
<dbReference type="Proteomes" id="UP001222770">
    <property type="component" value="Unassembled WGS sequence"/>
</dbReference>
<dbReference type="InterPro" id="IPR004090">
    <property type="entry name" value="Chemotax_Me-accpt_rcpt"/>
</dbReference>
<name>A0ABT6CJ71_9SPHN</name>
<dbReference type="PANTHER" id="PTHR43531">
    <property type="entry name" value="PROTEIN ICFG"/>
    <property type="match status" value="1"/>
</dbReference>
<dbReference type="Gene3D" id="1.10.287.950">
    <property type="entry name" value="Methyl-accepting chemotaxis protein"/>
    <property type="match status" value="1"/>
</dbReference>
<dbReference type="PROSITE" id="PS50111">
    <property type="entry name" value="CHEMOTAXIS_TRANSDUC_2"/>
    <property type="match status" value="1"/>
</dbReference>
<evidence type="ECO:0000259" key="5">
    <source>
        <dbReference type="PROSITE" id="PS50885"/>
    </source>
</evidence>
<evidence type="ECO:0000256" key="2">
    <source>
        <dbReference type="ARBA" id="ARBA00029447"/>
    </source>
</evidence>
<dbReference type="Pfam" id="PF00015">
    <property type="entry name" value="MCPsignal"/>
    <property type="match status" value="1"/>
</dbReference>
<evidence type="ECO:0000313" key="7">
    <source>
        <dbReference type="Proteomes" id="UP001222770"/>
    </source>
</evidence>
<dbReference type="PROSITE" id="PS50885">
    <property type="entry name" value="HAMP"/>
    <property type="match status" value="1"/>
</dbReference>
<evidence type="ECO:0000256" key="3">
    <source>
        <dbReference type="PROSITE-ProRule" id="PRU00284"/>
    </source>
</evidence>
<dbReference type="SUPFAM" id="SSF46458">
    <property type="entry name" value="Globin-like"/>
    <property type="match status" value="1"/>
</dbReference>
<dbReference type="InterPro" id="IPR009050">
    <property type="entry name" value="Globin-like_sf"/>
</dbReference>
<dbReference type="PANTHER" id="PTHR43531:SF11">
    <property type="entry name" value="METHYL-ACCEPTING CHEMOTAXIS PROTEIN 3"/>
    <property type="match status" value="1"/>
</dbReference>
<keyword evidence="7" id="KW-1185">Reference proteome</keyword>
<comment type="similarity">
    <text evidence="2">Belongs to the methyl-accepting chemotaxis (MCP) protein family.</text>
</comment>
<dbReference type="InterPro" id="IPR044398">
    <property type="entry name" value="Globin-sensor_dom"/>
</dbReference>
<reference evidence="6 7" key="1">
    <citation type="submission" date="2023-03" db="EMBL/GenBank/DDBJ databases">
        <title>Novosphingobium cyanobacteriorum sp. nov., isolated from a eutrophic reservoir during the Microcystis bloom period.</title>
        <authorList>
            <person name="Kang M."/>
            <person name="Le V."/>
            <person name="Ko S.-R."/>
            <person name="Lee S.-A."/>
            <person name="Ahn C.-Y."/>
        </authorList>
    </citation>
    <scope>NUCLEOTIDE SEQUENCE [LARGE SCALE GENOMIC DNA]</scope>
    <source>
        <strain evidence="6 7">HBC54</strain>
    </source>
</reference>
<evidence type="ECO:0000313" key="6">
    <source>
        <dbReference type="EMBL" id="MDF8332402.1"/>
    </source>
</evidence>
<keyword evidence="3" id="KW-0807">Transducer</keyword>
<evidence type="ECO:0000259" key="4">
    <source>
        <dbReference type="PROSITE" id="PS50111"/>
    </source>
</evidence>
<dbReference type="InterPro" id="IPR051310">
    <property type="entry name" value="MCP_chemotaxis"/>
</dbReference>
<protein>
    <submittedName>
        <fullName evidence="6">Methyl-accepting chemotaxis protein</fullName>
    </submittedName>
</protein>
<dbReference type="InterPro" id="IPR004089">
    <property type="entry name" value="MCPsignal_dom"/>
</dbReference>
<dbReference type="Gene3D" id="1.10.490.10">
    <property type="entry name" value="Globins"/>
    <property type="match status" value="1"/>
</dbReference>
<keyword evidence="1" id="KW-0145">Chemotaxis</keyword>
<dbReference type="EMBL" id="JAROCY010000003">
    <property type="protein sequence ID" value="MDF8332402.1"/>
    <property type="molecule type" value="Genomic_DNA"/>
</dbReference>
<sequence length="479" mass="51363">MARTDGLQDRIAFYEMDRNKSSFGRLGKVIERSVDAGLAKFYEKLGQTKALAGFFSSSARISHARSAQRDHWVKLFDGGLNDAYFERANHIGMTHARIGLAPQWYIGGYALILEHLIQDMMLRGVGKYNPRQRQLADDIVALVKASMIDMDLALSTYFEKAEQNTREIVLGQMGTALKGLAKGDLTTRMNGLPEAYRQAEDDFNAAVDQLAHTLGIVADSSTSIATGTSEIRAASENLATRTERQADSVQQCATAMDSLTRALADTSKSMTGLRTSAQETQNEAQHGRTVVGEAIGAMEDAQQSAQEIVQIAEIIDGIAFQTNLLALNAGVEAARVGEMGRGFAVVANEVRALAQRSSEAADDIKKLLSSSRQQVDKGAELVKSAGSVLHAIIGKVSDISAAVMQAATLTEEQAQNAAQVNGAVSEMDRISQQNAAMVEESAAATRSMADTSRKLAEAVSQFRLGDDGISPTGGLRRAA</sequence>
<dbReference type="CDD" id="cd11386">
    <property type="entry name" value="MCP_signal"/>
    <property type="match status" value="1"/>
</dbReference>